<keyword evidence="2" id="KW-0732">Signal</keyword>
<evidence type="ECO:0000313" key="3">
    <source>
        <dbReference type="EMBL" id="MCX2977529.1"/>
    </source>
</evidence>
<dbReference type="EMBL" id="SHNO01000001">
    <property type="protein sequence ID" value="MCX2977529.1"/>
    <property type="molecule type" value="Genomic_DNA"/>
</dbReference>
<reference evidence="3" key="1">
    <citation type="submission" date="2019-02" db="EMBL/GenBank/DDBJ databases">
        <authorList>
            <person name="Li S.-H."/>
        </authorList>
    </citation>
    <scope>NUCLEOTIDE SEQUENCE</scope>
    <source>
        <strain evidence="3">IMCC11814</strain>
    </source>
</reference>
<feature type="compositionally biased region" description="Polar residues" evidence="1">
    <location>
        <begin position="385"/>
        <end position="397"/>
    </location>
</feature>
<evidence type="ECO:0000313" key="4">
    <source>
        <dbReference type="Proteomes" id="UP001143304"/>
    </source>
</evidence>
<dbReference type="Proteomes" id="UP001143304">
    <property type="component" value="Unassembled WGS sequence"/>
</dbReference>
<evidence type="ECO:0000256" key="2">
    <source>
        <dbReference type="SAM" id="SignalP"/>
    </source>
</evidence>
<accession>A0ABT3T5I5</accession>
<gene>
    <name evidence="3" type="ORF">EYC82_09210</name>
</gene>
<feature type="signal peptide" evidence="2">
    <location>
        <begin position="1"/>
        <end position="22"/>
    </location>
</feature>
<feature type="chain" id="PRO_5045329453" evidence="2">
    <location>
        <begin position="23"/>
        <end position="623"/>
    </location>
</feature>
<organism evidence="3 4">
    <name type="scientific">Candidatus Marimicrobium litorale</name>
    <dbReference type="NCBI Taxonomy" id="2518991"/>
    <lineage>
        <taxon>Bacteria</taxon>
        <taxon>Pseudomonadati</taxon>
        <taxon>Pseudomonadota</taxon>
        <taxon>Gammaproteobacteria</taxon>
        <taxon>Cellvibrionales</taxon>
        <taxon>Halieaceae</taxon>
        <taxon>Marimicrobium</taxon>
    </lineage>
</organism>
<dbReference type="InterPro" id="IPR022028">
    <property type="entry name" value="DUF3604"/>
</dbReference>
<name>A0ABT3T5I5_9GAMM</name>
<dbReference type="RefSeq" id="WP_279249245.1">
    <property type="nucleotide sequence ID" value="NZ_SHNO01000001.1"/>
</dbReference>
<keyword evidence="4" id="KW-1185">Reference proteome</keyword>
<proteinExistence type="predicted"/>
<dbReference type="Pfam" id="PF12228">
    <property type="entry name" value="DUF3604"/>
    <property type="match status" value="1"/>
</dbReference>
<feature type="region of interest" description="Disordered" evidence="1">
    <location>
        <begin position="382"/>
        <end position="404"/>
    </location>
</feature>
<comment type="caution">
    <text evidence="3">The sequence shown here is derived from an EMBL/GenBank/DDBJ whole genome shotgun (WGS) entry which is preliminary data.</text>
</comment>
<protein>
    <submittedName>
        <fullName evidence="3">DUF3604 domain-containing protein</fullName>
    </submittedName>
</protein>
<sequence>MRHTIALTLASALAIPTPILHAAEKQLLWGDTHLHTMYSSDAYANNNTSAGPDTAFRWARGMPVIHPYHKARVQIGTPLDFLVVSDHAEFLGQIRNIHVNGVDTEGLGPIEKIKAWGAAWYLNRAIDNGNGRELFMQVLPDPDLTPRQDAEQSSLENSNLSILPMPKQVEIDTWRTITDTAEQYNEPGVFTTLLGWEWSSIPGGANLHRVVITDSDAATAQQYDPFGLDDSPYPEDLWRWLDRTSESTGARFTAIPHNSNISKGFMFSDTSLRGEPFNTEYMSLRNRWEKIAEITQIKGDSETYPSLSPDDEFADFERYTYYIQRKSTPYTPQRGDFVREALKRGLELEQRLGQNPYRLGVIGSTDSHTALASAEEDNFQGKLATDSTPENKQSAWNGRSGPSGWSMSASGLAAVWTEGNTRKDIMDALQRREVYATTGPRIGVKFQGATGVAMPEDAAVEPHNTIGNEGVPMGGELTGPDAPIFSVLAAMDPKGAHLDRVQIIKGWVDENGGSREKIYNVAWSDDRQLDASGHLPPVGNTVNLNTGKVENSIGSPMLSAVWTDPDFDSEQNAFYYARVLQIPTVRHSMLDAIALGLDKAGDKPDTIQERAYTSPIWYRSATP</sequence>
<evidence type="ECO:0000256" key="1">
    <source>
        <dbReference type="SAM" id="MobiDB-lite"/>
    </source>
</evidence>